<feature type="region of interest" description="Disordered" evidence="5">
    <location>
        <begin position="188"/>
        <end position="210"/>
    </location>
</feature>
<dbReference type="PRINTS" id="PR00455">
    <property type="entry name" value="HTHTETR"/>
</dbReference>
<dbReference type="RefSeq" id="WP_134758908.1">
    <property type="nucleotide sequence ID" value="NZ_CP038151.1"/>
</dbReference>
<dbReference type="Pfam" id="PF17937">
    <property type="entry name" value="TetR_C_28"/>
    <property type="match status" value="1"/>
</dbReference>
<name>A0A4P7D8R3_9BURK</name>
<dbReference type="KEGG" id="ppai:E1956_40525"/>
<evidence type="ECO:0000256" key="2">
    <source>
        <dbReference type="ARBA" id="ARBA00023125"/>
    </source>
</evidence>
<dbReference type="PANTHER" id="PTHR30055:SF234">
    <property type="entry name" value="HTH-TYPE TRANSCRIPTIONAL REGULATOR BETI"/>
    <property type="match status" value="1"/>
</dbReference>
<proteinExistence type="predicted"/>
<evidence type="ECO:0000313" key="8">
    <source>
        <dbReference type="Proteomes" id="UP000295727"/>
    </source>
</evidence>
<dbReference type="PANTHER" id="PTHR30055">
    <property type="entry name" value="HTH-TYPE TRANSCRIPTIONAL REGULATOR RUTR"/>
    <property type="match status" value="1"/>
</dbReference>
<reference evidence="7 8" key="1">
    <citation type="submission" date="2019-03" db="EMBL/GenBank/DDBJ databases">
        <title>Paraburkholderia sp. 7MH5, isolated from subtropical forest soil.</title>
        <authorList>
            <person name="Gao Z.-H."/>
            <person name="Qiu L.-H."/>
        </authorList>
    </citation>
    <scope>NUCLEOTIDE SEQUENCE [LARGE SCALE GENOMIC DNA]</scope>
    <source>
        <strain evidence="7 8">7MH5</strain>
    </source>
</reference>
<evidence type="ECO:0000256" key="1">
    <source>
        <dbReference type="ARBA" id="ARBA00023015"/>
    </source>
</evidence>
<organism evidence="7 8">
    <name type="scientific">Paraburkholderia pallida</name>
    <dbReference type="NCBI Taxonomy" id="2547399"/>
    <lineage>
        <taxon>Bacteria</taxon>
        <taxon>Pseudomonadati</taxon>
        <taxon>Pseudomonadota</taxon>
        <taxon>Betaproteobacteria</taxon>
        <taxon>Burkholderiales</taxon>
        <taxon>Burkholderiaceae</taxon>
        <taxon>Paraburkholderia</taxon>
    </lineage>
</organism>
<dbReference type="Pfam" id="PF00440">
    <property type="entry name" value="TetR_N"/>
    <property type="match status" value="1"/>
</dbReference>
<feature type="compositionally biased region" description="Low complexity" evidence="5">
    <location>
        <begin position="188"/>
        <end position="203"/>
    </location>
</feature>
<evidence type="ECO:0000313" key="7">
    <source>
        <dbReference type="EMBL" id="QBR03415.1"/>
    </source>
</evidence>
<dbReference type="InterPro" id="IPR041479">
    <property type="entry name" value="TetR_CgmR_C"/>
</dbReference>
<keyword evidence="2 4" id="KW-0238">DNA-binding</keyword>
<protein>
    <submittedName>
        <fullName evidence="7">TetR/AcrR family transcriptional regulator</fullName>
    </submittedName>
</protein>
<dbReference type="InterPro" id="IPR036271">
    <property type="entry name" value="Tet_transcr_reg_TetR-rel_C_sf"/>
</dbReference>
<feature type="DNA-binding region" description="H-T-H motif" evidence="4">
    <location>
        <begin position="35"/>
        <end position="54"/>
    </location>
</feature>
<sequence>MENTTARKRGRPSARHKIIGAALEVIKDVGVPALTLDAVAERAGVSKGGLLYHFPFKEELLTAVNEFIVESLFAAREAEAARLPEGPGRALRAYVLASVNNKAGNDEVASRLLAAGPVLKTSADPIRQYWQERFRQLTTDIGFDGAALVHVATEGLWFMEMLGLSPFSDEERARVVELIFNVIDQSAPAAAADTKGAKSAPARSRARRVK</sequence>
<dbReference type="AlphaFoldDB" id="A0A4P7D8R3"/>
<dbReference type="Gene3D" id="1.10.357.10">
    <property type="entry name" value="Tetracycline Repressor, domain 2"/>
    <property type="match status" value="1"/>
</dbReference>
<dbReference type="OrthoDB" id="9809772at2"/>
<dbReference type="SUPFAM" id="SSF46689">
    <property type="entry name" value="Homeodomain-like"/>
    <property type="match status" value="1"/>
</dbReference>
<gene>
    <name evidence="7" type="ORF">E1956_40525</name>
</gene>
<keyword evidence="8" id="KW-1185">Reference proteome</keyword>
<dbReference type="GO" id="GO:0000976">
    <property type="term" value="F:transcription cis-regulatory region binding"/>
    <property type="evidence" value="ECO:0007669"/>
    <property type="project" value="TreeGrafter"/>
</dbReference>
<keyword evidence="3" id="KW-0804">Transcription</keyword>
<dbReference type="Proteomes" id="UP000295727">
    <property type="component" value="Chromosome 4"/>
</dbReference>
<dbReference type="InterPro" id="IPR009057">
    <property type="entry name" value="Homeodomain-like_sf"/>
</dbReference>
<dbReference type="InterPro" id="IPR050109">
    <property type="entry name" value="HTH-type_TetR-like_transc_reg"/>
</dbReference>
<evidence type="ECO:0000259" key="6">
    <source>
        <dbReference type="PROSITE" id="PS50977"/>
    </source>
</evidence>
<keyword evidence="1" id="KW-0805">Transcription regulation</keyword>
<evidence type="ECO:0000256" key="4">
    <source>
        <dbReference type="PROSITE-ProRule" id="PRU00335"/>
    </source>
</evidence>
<dbReference type="EMBL" id="CP038151">
    <property type="protein sequence ID" value="QBR03415.1"/>
    <property type="molecule type" value="Genomic_DNA"/>
</dbReference>
<dbReference type="PROSITE" id="PS50977">
    <property type="entry name" value="HTH_TETR_2"/>
    <property type="match status" value="1"/>
</dbReference>
<dbReference type="GO" id="GO:0003700">
    <property type="term" value="F:DNA-binding transcription factor activity"/>
    <property type="evidence" value="ECO:0007669"/>
    <property type="project" value="TreeGrafter"/>
</dbReference>
<dbReference type="InterPro" id="IPR001647">
    <property type="entry name" value="HTH_TetR"/>
</dbReference>
<evidence type="ECO:0000256" key="3">
    <source>
        <dbReference type="ARBA" id="ARBA00023163"/>
    </source>
</evidence>
<dbReference type="SUPFAM" id="SSF48498">
    <property type="entry name" value="Tetracyclin repressor-like, C-terminal domain"/>
    <property type="match status" value="1"/>
</dbReference>
<evidence type="ECO:0000256" key="5">
    <source>
        <dbReference type="SAM" id="MobiDB-lite"/>
    </source>
</evidence>
<accession>A0A4P7D8R3</accession>
<feature type="domain" description="HTH tetR-type" evidence="6">
    <location>
        <begin position="12"/>
        <end position="72"/>
    </location>
</feature>